<dbReference type="InterPro" id="IPR007345">
    <property type="entry name" value="Polysacch_pyruvyl_Trfase"/>
</dbReference>
<feature type="domain" description="Polysaccharide pyruvyl transferase" evidence="1">
    <location>
        <begin position="16"/>
        <end position="301"/>
    </location>
</feature>
<dbReference type="GO" id="GO:0016740">
    <property type="term" value="F:transferase activity"/>
    <property type="evidence" value="ECO:0007669"/>
    <property type="project" value="UniProtKB-KW"/>
</dbReference>
<reference evidence="3" key="1">
    <citation type="submission" date="2023-07" db="EMBL/GenBank/DDBJ databases">
        <authorList>
            <person name="Yue Y."/>
        </authorList>
    </citation>
    <scope>NUCLEOTIDE SEQUENCE [LARGE SCALE GENOMIC DNA]</scope>
    <source>
        <strain evidence="3">D23</strain>
    </source>
</reference>
<comment type="caution">
    <text evidence="2">The sequence shown here is derived from an EMBL/GenBank/DDBJ whole genome shotgun (WGS) entry which is preliminary data.</text>
</comment>
<dbReference type="PANTHER" id="PTHR36836">
    <property type="entry name" value="COLANIC ACID BIOSYNTHESIS PROTEIN WCAK"/>
    <property type="match status" value="1"/>
</dbReference>
<dbReference type="RefSeq" id="WP_224524766.1">
    <property type="nucleotide sequence ID" value="NZ_JAIUJR010000001.1"/>
</dbReference>
<keyword evidence="3" id="KW-1185">Reference proteome</keyword>
<evidence type="ECO:0000259" key="1">
    <source>
        <dbReference type="Pfam" id="PF04230"/>
    </source>
</evidence>
<evidence type="ECO:0000313" key="2">
    <source>
        <dbReference type="EMBL" id="MCA0131294.1"/>
    </source>
</evidence>
<dbReference type="Proteomes" id="UP001198901">
    <property type="component" value="Unassembled WGS sequence"/>
</dbReference>
<dbReference type="Pfam" id="PF04230">
    <property type="entry name" value="PS_pyruv_trans"/>
    <property type="match status" value="1"/>
</dbReference>
<sequence>MTKIKIGIRGAYGEQNFGDDALMLFLYKWSKKNNLGIKFIGNENEYISQLIPADSYIFKTQFHKNKFDILILGGGTQFFSFENSPKPTNKLTLLFTKPQVFFSKVYGALEKKLIYKQTNYKYLYAAGIGLGPFVKDSENEILAKEQLSKMQGLYVRDTYSFNFAKSINHNTFLGTDICFLPDIYDMSPYYNTSDKVVKVGIIVRDWNYSKAGQNYLSKIIKQARKISDAGYFVTFICFKNEPQCEELIDQNNFEKLKWDPIKNTLEDFIKELSLFDLFVSARFHGVIFGALLGVPSIAIEVEPKLKVTKELLDDGVEVWEQPFSSELLDIIQKLNYLNAKQSLKTAVNTQRDRAKEMFNRLLAAITK</sequence>
<dbReference type="PANTHER" id="PTHR36836:SF1">
    <property type="entry name" value="COLANIC ACID BIOSYNTHESIS PROTEIN WCAK"/>
    <property type="match status" value="1"/>
</dbReference>
<keyword evidence="2" id="KW-0808">Transferase</keyword>
<dbReference type="EMBL" id="JAIUJR010000001">
    <property type="protein sequence ID" value="MCA0131294.1"/>
    <property type="molecule type" value="Genomic_DNA"/>
</dbReference>
<evidence type="ECO:0000313" key="3">
    <source>
        <dbReference type="Proteomes" id="UP001198901"/>
    </source>
</evidence>
<gene>
    <name evidence="2" type="ORF">LBU54_01770</name>
</gene>
<protein>
    <submittedName>
        <fullName evidence="2">Polysaccharide pyruvyl transferase family protein</fullName>
    </submittedName>
</protein>
<organism evidence="2 3">
    <name type="scientific">Winogradskyella alexanderae</name>
    <dbReference type="NCBI Taxonomy" id="2877123"/>
    <lineage>
        <taxon>Bacteria</taxon>
        <taxon>Pseudomonadati</taxon>
        <taxon>Bacteroidota</taxon>
        <taxon>Flavobacteriia</taxon>
        <taxon>Flavobacteriales</taxon>
        <taxon>Flavobacteriaceae</taxon>
        <taxon>Winogradskyella</taxon>
    </lineage>
</organism>
<name>A0ABS7XP69_9FLAO</name>
<proteinExistence type="predicted"/>
<accession>A0ABS7XP69</accession>